<feature type="transmembrane region" description="Helical" evidence="6">
    <location>
        <begin position="267"/>
        <end position="284"/>
    </location>
</feature>
<feature type="transmembrane region" description="Helical" evidence="6">
    <location>
        <begin position="151"/>
        <end position="168"/>
    </location>
</feature>
<keyword evidence="3 6" id="KW-0812">Transmembrane</keyword>
<feature type="domain" description="EamA" evidence="7">
    <location>
        <begin position="3"/>
        <end position="133"/>
    </location>
</feature>
<sequence>MVLLWIVPALWSSNYIIARLADGIVAPHALAFGRWALALVLMLPFVWRELFTRGLPWHREWWQLLVLGATGMWICGAWVYLGGQGTTAANMALIYAATPVAIAVAGTKLLHERMSRSQGVAVVFALAGVVYIIAKGDLANLWSLRFNPGDGWIVGAAVSWVVYSVLLRRWPSVLSPVARLAAIVAGGLLVLLPFTVAEALWTPVPPLGAKALGLMALAALVPGVLSYTAYSVLQRDLGAAKSALLLYLAPVYGGIAGWLVLGERPGWHHAVGAALILPSIWLATRPR</sequence>
<evidence type="ECO:0000256" key="1">
    <source>
        <dbReference type="ARBA" id="ARBA00004651"/>
    </source>
</evidence>
<dbReference type="EMBL" id="SACT01000008">
    <property type="protein sequence ID" value="RVT49501.1"/>
    <property type="molecule type" value="Genomic_DNA"/>
</dbReference>
<feature type="transmembrane region" description="Helical" evidence="6">
    <location>
        <begin position="207"/>
        <end position="230"/>
    </location>
</feature>
<keyword evidence="4 6" id="KW-1133">Transmembrane helix</keyword>
<feature type="transmembrane region" description="Helical" evidence="6">
    <location>
        <begin position="242"/>
        <end position="261"/>
    </location>
</feature>
<name>A0A437JRP4_9BURK</name>
<feature type="transmembrane region" description="Helical" evidence="6">
    <location>
        <begin position="119"/>
        <end position="139"/>
    </location>
</feature>
<evidence type="ECO:0000259" key="7">
    <source>
        <dbReference type="Pfam" id="PF00892"/>
    </source>
</evidence>
<dbReference type="AlphaFoldDB" id="A0A437JRP4"/>
<feature type="domain" description="EamA" evidence="7">
    <location>
        <begin position="148"/>
        <end position="284"/>
    </location>
</feature>
<comment type="caution">
    <text evidence="8">The sequence shown here is derived from an EMBL/GenBank/DDBJ whole genome shotgun (WGS) entry which is preliminary data.</text>
</comment>
<feature type="transmembrane region" description="Helical" evidence="6">
    <location>
        <begin position="62"/>
        <end position="81"/>
    </location>
</feature>
<dbReference type="PANTHER" id="PTHR42920:SF11">
    <property type="entry name" value="INNER MEMBRANE PROTEIN YTFF"/>
    <property type="match status" value="1"/>
</dbReference>
<organism evidence="8 9">
    <name type="scientific">Rubrivivax albus</name>
    <dbReference type="NCBI Taxonomy" id="2499835"/>
    <lineage>
        <taxon>Bacteria</taxon>
        <taxon>Pseudomonadati</taxon>
        <taxon>Pseudomonadota</taxon>
        <taxon>Betaproteobacteria</taxon>
        <taxon>Burkholderiales</taxon>
        <taxon>Sphaerotilaceae</taxon>
        <taxon>Rubrivivax</taxon>
    </lineage>
</organism>
<evidence type="ECO:0000313" key="8">
    <source>
        <dbReference type="EMBL" id="RVT49501.1"/>
    </source>
</evidence>
<reference evidence="8 9" key="1">
    <citation type="submission" date="2019-01" db="EMBL/GenBank/DDBJ databases">
        <authorList>
            <person name="Chen W.-M."/>
        </authorList>
    </citation>
    <scope>NUCLEOTIDE SEQUENCE [LARGE SCALE GENOMIC DNA]</scope>
    <source>
        <strain evidence="8 9">ICH-3</strain>
    </source>
</reference>
<feature type="transmembrane region" description="Helical" evidence="6">
    <location>
        <begin position="180"/>
        <end position="201"/>
    </location>
</feature>
<dbReference type="InterPro" id="IPR037185">
    <property type="entry name" value="EmrE-like"/>
</dbReference>
<keyword evidence="2" id="KW-1003">Cell membrane</keyword>
<evidence type="ECO:0000256" key="3">
    <source>
        <dbReference type="ARBA" id="ARBA00022692"/>
    </source>
</evidence>
<dbReference type="InterPro" id="IPR051258">
    <property type="entry name" value="Diverse_Substrate_Transporter"/>
</dbReference>
<dbReference type="PANTHER" id="PTHR42920">
    <property type="entry name" value="OS03G0707200 PROTEIN-RELATED"/>
    <property type="match status" value="1"/>
</dbReference>
<evidence type="ECO:0000256" key="2">
    <source>
        <dbReference type="ARBA" id="ARBA00022475"/>
    </source>
</evidence>
<feature type="transmembrane region" description="Helical" evidence="6">
    <location>
        <begin position="31"/>
        <end position="50"/>
    </location>
</feature>
<dbReference type="OrthoDB" id="4167046at2"/>
<feature type="transmembrane region" description="Helical" evidence="6">
    <location>
        <begin position="87"/>
        <end position="107"/>
    </location>
</feature>
<keyword evidence="5 6" id="KW-0472">Membrane</keyword>
<comment type="subcellular location">
    <subcellularLocation>
        <location evidence="1">Cell membrane</location>
        <topology evidence="1">Multi-pass membrane protein</topology>
    </subcellularLocation>
</comment>
<dbReference type="Proteomes" id="UP000288178">
    <property type="component" value="Unassembled WGS sequence"/>
</dbReference>
<proteinExistence type="predicted"/>
<dbReference type="GO" id="GO:0005886">
    <property type="term" value="C:plasma membrane"/>
    <property type="evidence" value="ECO:0007669"/>
    <property type="project" value="UniProtKB-SubCell"/>
</dbReference>
<evidence type="ECO:0000256" key="4">
    <source>
        <dbReference type="ARBA" id="ARBA00022989"/>
    </source>
</evidence>
<evidence type="ECO:0000256" key="6">
    <source>
        <dbReference type="SAM" id="Phobius"/>
    </source>
</evidence>
<accession>A0A437JRP4</accession>
<dbReference type="Pfam" id="PF00892">
    <property type="entry name" value="EamA"/>
    <property type="match status" value="2"/>
</dbReference>
<dbReference type="SUPFAM" id="SSF103481">
    <property type="entry name" value="Multidrug resistance efflux transporter EmrE"/>
    <property type="match status" value="2"/>
</dbReference>
<evidence type="ECO:0000256" key="5">
    <source>
        <dbReference type="ARBA" id="ARBA00023136"/>
    </source>
</evidence>
<gene>
    <name evidence="8" type="ORF">ENE75_20260</name>
</gene>
<evidence type="ECO:0000313" key="9">
    <source>
        <dbReference type="Proteomes" id="UP000288178"/>
    </source>
</evidence>
<protein>
    <submittedName>
        <fullName evidence="8">DMT family transporter</fullName>
    </submittedName>
</protein>
<dbReference type="InterPro" id="IPR000620">
    <property type="entry name" value="EamA_dom"/>
</dbReference>
<keyword evidence="9" id="KW-1185">Reference proteome</keyword>